<dbReference type="EMBL" id="JAVFHQ010000005">
    <property type="protein sequence ID" value="KAK4549275.1"/>
    <property type="molecule type" value="Genomic_DNA"/>
</dbReference>
<dbReference type="Proteomes" id="UP001324427">
    <property type="component" value="Unassembled WGS sequence"/>
</dbReference>
<dbReference type="PANTHER" id="PTHR42052">
    <property type="entry name" value="ABM DOMAIN-CONTAINING PROTEIN"/>
    <property type="match status" value="1"/>
</dbReference>
<name>A0AAV9JUL0_9PEZI</name>
<protein>
    <recommendedName>
        <fullName evidence="1">ABM domain-containing protein</fullName>
    </recommendedName>
</protein>
<proteinExistence type="predicted"/>
<evidence type="ECO:0000259" key="1">
    <source>
        <dbReference type="PROSITE" id="PS51725"/>
    </source>
</evidence>
<dbReference type="AlphaFoldDB" id="A0AAV9JUL0"/>
<sequence>MPTTEVAVFPLKAGSNPGDPDSVTAKVLKSAFDTLNTVDGMQQIQFGPRVEDPTAFVLMVNWDSKKHHEDFTATDAYGPFFKNVMSIVDGAPLMFVHADFKPEGSLSKTFSAPVTEMAVFYFEGGPPSDYLEGVEKLNKVLEEHTPEGLLSSSAGITYEDVEKDGIKGKAAIVTIGWQSIESHMAFRSSQVFKDNIHLLRSTSKKVEMNHIAFMQYLEG</sequence>
<reference evidence="2 3" key="1">
    <citation type="submission" date="2021-11" db="EMBL/GenBank/DDBJ databases">
        <title>Black yeast isolated from Biological Soil Crust.</title>
        <authorList>
            <person name="Kurbessoian T."/>
        </authorList>
    </citation>
    <scope>NUCLEOTIDE SEQUENCE [LARGE SCALE GENOMIC DNA]</scope>
    <source>
        <strain evidence="2 3">CCFEE 5522</strain>
    </source>
</reference>
<accession>A0AAV9JUL0</accession>
<feature type="domain" description="ABM" evidence="1">
    <location>
        <begin position="3"/>
        <end position="96"/>
    </location>
</feature>
<evidence type="ECO:0000313" key="3">
    <source>
        <dbReference type="Proteomes" id="UP001324427"/>
    </source>
</evidence>
<dbReference type="PANTHER" id="PTHR42052:SF1">
    <property type="entry name" value="ABM DOMAIN-CONTAINING PROTEIN"/>
    <property type="match status" value="1"/>
</dbReference>
<gene>
    <name evidence="2" type="ORF">LTR36_007734</name>
</gene>
<organism evidence="2 3">
    <name type="scientific">Oleoguttula mirabilis</name>
    <dbReference type="NCBI Taxonomy" id="1507867"/>
    <lineage>
        <taxon>Eukaryota</taxon>
        <taxon>Fungi</taxon>
        <taxon>Dikarya</taxon>
        <taxon>Ascomycota</taxon>
        <taxon>Pezizomycotina</taxon>
        <taxon>Dothideomycetes</taxon>
        <taxon>Dothideomycetidae</taxon>
        <taxon>Mycosphaerellales</taxon>
        <taxon>Teratosphaeriaceae</taxon>
        <taxon>Oleoguttula</taxon>
    </lineage>
</organism>
<dbReference type="SUPFAM" id="SSF54909">
    <property type="entry name" value="Dimeric alpha+beta barrel"/>
    <property type="match status" value="1"/>
</dbReference>
<evidence type="ECO:0000313" key="2">
    <source>
        <dbReference type="EMBL" id="KAK4549275.1"/>
    </source>
</evidence>
<dbReference type="Gene3D" id="3.30.70.100">
    <property type="match status" value="2"/>
</dbReference>
<comment type="caution">
    <text evidence="2">The sequence shown here is derived from an EMBL/GenBank/DDBJ whole genome shotgun (WGS) entry which is preliminary data.</text>
</comment>
<dbReference type="InterPro" id="IPR011008">
    <property type="entry name" value="Dimeric_a/b-barrel"/>
</dbReference>
<dbReference type="InterPro" id="IPR007138">
    <property type="entry name" value="ABM_dom"/>
</dbReference>
<keyword evidence="3" id="KW-1185">Reference proteome</keyword>
<dbReference type="PROSITE" id="PS51725">
    <property type="entry name" value="ABM"/>
    <property type="match status" value="1"/>
</dbReference>